<evidence type="ECO:0000313" key="2">
    <source>
        <dbReference type="Proteomes" id="UP001234202"/>
    </source>
</evidence>
<name>A0ACC2X6V5_9TREE</name>
<dbReference type="Proteomes" id="UP001234202">
    <property type="component" value="Unassembled WGS sequence"/>
</dbReference>
<proteinExistence type="predicted"/>
<sequence>MSETHAEEQSRPLMDVKMEQGAPPEPPVTTTWTIQGSSSVIQQDSNSSMEGSAHDNEESTRPRFTPMFDSEVPTNDVRPSVYVGRSSESGTTVHEATATSQPLPSVLQPVPSISTTSDPQMAGLPPAGPTTQALAGMPNDIIQPGPSLSELPVPLSYTSSVPLPYPPFTAPLPSNNKTMQHAAIAVPPTPASHSLTPVLPLRNRSSCTNCRKRKQRCDHGPPGEACRGCLRGGKVCVYPGGIVLTPAVSAAGTSLGGAVGTSTAGKTGSSLGGKETSTAAQGSKKSHRKKTSTGTSVTQLDPRRSLLPSSRRGNREFTDSEGEHFGGADSQLSQVSSESEAENDNHNKRQPRQVVTSSRTSRRTNGHGHGDEVDELDDEEEDQDEAEEENEDEEAAGSNNSGNQRSRRISSGDENAEERTVSKPQQQFQNGSTINGNTTASGSGSRNGAGKDFQKANGSGGGLCFPSYVGYVSTRGERSQGRDVPSRTSRADQSAVGNSHNNDGQGEEEDEESAAESDDSERSRKGSNRQRGSVPRKMRRTHSSSSLDDPLTTTTHDPRETKPRGDGHIAGHAGSTKYKSSSSITASTLLGGSTTSHGQATGPSGVNLAHERFLGGLGPEAVSAADAAATRSSDSPFAERRAGKRKSTVEVRSSAGTEGDVEGEILALVEEDQRPSKHKKGRITSPRRTRGEDSQRLQSNGSEDHHAIPNGGGDTYVQSAGPNARYSADFSRPPPPPSIPSGGFSLSRRTGGGYGMGMSGSFAGHNGALPPGGRNFAHATHQQASSRFMPEIQHSVMAHGSHSAGSFLAAGPSGITPNHQGSQGYLPPPPQQMGLAMPGMRYDQPPYRRAGDSIDYSARAMSHDSMPAFLQSSSSPYASSLAALITVLPPPGTQHILYQTFFQDAFLAEGVTLLQAPFLDEIRYLLHRRSTQQQGQGQQHMPVEAFKAGDATTLALAFAILANALRILPEESSQLMLSSVDPHAYPRGLDRIITGRPGVSPPSTMEDKTPLHRRYMDHAILASVLADAEDSPSPMQVCLKLVCYRYARMCAAQAGIDISTGQGEKPRFEERLIGAGMYLLQGIKVAQAIKLHRERENTPTVERELRRRMFYTLYIADRLHAFETSTPYVIHDHHMSTQLPAVVSDPELYQLSTGVLSTLPYHDYKHTSAPVVHLIVMAHIAKSMSPLMDTLAAYTAADISDEAVDRYDAAFQACEDDLPSYYQISPATKTMENVQDPHSLFHRIDIQSFLYSLRLSLYRPKLNAYLSIKTPHTVRAKLSKLCFRALRIQKSARLQESKHAFRLFSVERVFEAAFFLAFIARVEIAYAAADKSQSHGAAAYPVANTESLEDMQQALHDAIELLDGVTAWPDVGALAVRASKILRKIAKMLSASWNLDGRRTEFSSNESIRSNPHVVRVTSWLKSWRAMSVDTLIVDADYDDWNKVLRSMHA</sequence>
<dbReference type="EMBL" id="JASBWV010000028">
    <property type="protein sequence ID" value="KAJ9118487.1"/>
    <property type="molecule type" value="Genomic_DNA"/>
</dbReference>
<evidence type="ECO:0000313" key="1">
    <source>
        <dbReference type="EMBL" id="KAJ9118487.1"/>
    </source>
</evidence>
<gene>
    <name evidence="1" type="ORF">QFC24_006135</name>
</gene>
<keyword evidence="2" id="KW-1185">Reference proteome</keyword>
<accession>A0ACC2X6V5</accession>
<comment type="caution">
    <text evidence="1">The sequence shown here is derived from an EMBL/GenBank/DDBJ whole genome shotgun (WGS) entry which is preliminary data.</text>
</comment>
<reference evidence="1" key="1">
    <citation type="submission" date="2023-04" db="EMBL/GenBank/DDBJ databases">
        <title>Draft Genome sequencing of Naganishia species isolated from polar environments using Oxford Nanopore Technology.</title>
        <authorList>
            <person name="Leo P."/>
            <person name="Venkateswaran K."/>
        </authorList>
    </citation>
    <scope>NUCLEOTIDE SEQUENCE</scope>
    <source>
        <strain evidence="1">DBVPG 5303</strain>
    </source>
</reference>
<protein>
    <submittedName>
        <fullName evidence="1">Uncharacterized protein</fullName>
    </submittedName>
</protein>
<organism evidence="1 2">
    <name type="scientific">Naganishia onofrii</name>
    <dbReference type="NCBI Taxonomy" id="1851511"/>
    <lineage>
        <taxon>Eukaryota</taxon>
        <taxon>Fungi</taxon>
        <taxon>Dikarya</taxon>
        <taxon>Basidiomycota</taxon>
        <taxon>Agaricomycotina</taxon>
        <taxon>Tremellomycetes</taxon>
        <taxon>Filobasidiales</taxon>
        <taxon>Filobasidiaceae</taxon>
        <taxon>Naganishia</taxon>
    </lineage>
</organism>